<evidence type="ECO:0000256" key="1">
    <source>
        <dbReference type="SAM" id="Phobius"/>
    </source>
</evidence>
<dbReference type="Proteomes" id="UP000095283">
    <property type="component" value="Unplaced"/>
</dbReference>
<sequence>MPVLISKSEFQLHMCVSISRSFNLVPFSKNFINIIFLNFDSIKGVFLTLITQLLIFVLDISAFWKRRNRKAWYIPDRKFNSESSSVIRFLKFPF</sequence>
<keyword evidence="1" id="KW-0812">Transmembrane</keyword>
<feature type="transmembrane region" description="Helical" evidence="1">
    <location>
        <begin position="45"/>
        <end position="64"/>
    </location>
</feature>
<accession>A0A1I7X238</accession>
<dbReference type="WBParaSite" id="Hba_11511">
    <property type="protein sequence ID" value="Hba_11511"/>
    <property type="gene ID" value="Hba_11511"/>
</dbReference>
<evidence type="ECO:0000313" key="3">
    <source>
        <dbReference type="WBParaSite" id="Hba_11511"/>
    </source>
</evidence>
<keyword evidence="1" id="KW-0472">Membrane</keyword>
<protein>
    <submittedName>
        <fullName evidence="3">7TM_GPCR_Srx domain-containing protein</fullName>
    </submittedName>
</protein>
<reference evidence="3" key="1">
    <citation type="submission" date="2016-11" db="UniProtKB">
        <authorList>
            <consortium name="WormBaseParasite"/>
        </authorList>
    </citation>
    <scope>IDENTIFICATION</scope>
</reference>
<name>A0A1I7X238_HETBA</name>
<keyword evidence="1" id="KW-1133">Transmembrane helix</keyword>
<organism evidence="2 3">
    <name type="scientific">Heterorhabditis bacteriophora</name>
    <name type="common">Entomopathogenic nematode worm</name>
    <dbReference type="NCBI Taxonomy" id="37862"/>
    <lineage>
        <taxon>Eukaryota</taxon>
        <taxon>Metazoa</taxon>
        <taxon>Ecdysozoa</taxon>
        <taxon>Nematoda</taxon>
        <taxon>Chromadorea</taxon>
        <taxon>Rhabditida</taxon>
        <taxon>Rhabditina</taxon>
        <taxon>Rhabditomorpha</taxon>
        <taxon>Strongyloidea</taxon>
        <taxon>Heterorhabditidae</taxon>
        <taxon>Heterorhabditis</taxon>
    </lineage>
</organism>
<dbReference type="AlphaFoldDB" id="A0A1I7X238"/>
<keyword evidence="2" id="KW-1185">Reference proteome</keyword>
<evidence type="ECO:0000313" key="2">
    <source>
        <dbReference type="Proteomes" id="UP000095283"/>
    </source>
</evidence>
<proteinExistence type="predicted"/>